<keyword evidence="7" id="KW-1133">Transmembrane helix</keyword>
<feature type="domain" description="Peptidase S8/S53" evidence="9">
    <location>
        <begin position="59"/>
        <end position="313"/>
    </location>
</feature>
<dbReference type="SUPFAM" id="SSF52743">
    <property type="entry name" value="Subtilisin-like"/>
    <property type="match status" value="1"/>
</dbReference>
<evidence type="ECO:0000256" key="3">
    <source>
        <dbReference type="ARBA" id="ARBA00022801"/>
    </source>
</evidence>
<feature type="transmembrane region" description="Helical" evidence="7">
    <location>
        <begin position="367"/>
        <end position="387"/>
    </location>
</feature>
<dbReference type="InterPro" id="IPR023827">
    <property type="entry name" value="Peptidase_S8_Asp-AS"/>
</dbReference>
<feature type="region of interest" description="Disordered" evidence="6">
    <location>
        <begin position="337"/>
        <end position="357"/>
    </location>
</feature>
<dbReference type="AlphaFoldDB" id="A0A561WB83"/>
<dbReference type="PANTHER" id="PTHR43806">
    <property type="entry name" value="PEPTIDASE S8"/>
    <property type="match status" value="1"/>
</dbReference>
<evidence type="ECO:0000256" key="1">
    <source>
        <dbReference type="ARBA" id="ARBA00011073"/>
    </source>
</evidence>
<dbReference type="InterPro" id="IPR036852">
    <property type="entry name" value="Peptidase_S8/S53_dom_sf"/>
</dbReference>
<evidence type="ECO:0000256" key="8">
    <source>
        <dbReference type="SAM" id="SignalP"/>
    </source>
</evidence>
<feature type="active site" description="Charge relay system" evidence="5">
    <location>
        <position position="68"/>
    </location>
</feature>
<comment type="similarity">
    <text evidence="1 5">Belongs to the peptidase S8 family.</text>
</comment>
<dbReference type="GO" id="GO:0006508">
    <property type="term" value="P:proteolysis"/>
    <property type="evidence" value="ECO:0007669"/>
    <property type="project" value="UniProtKB-KW"/>
</dbReference>
<feature type="compositionally biased region" description="Pro residues" evidence="6">
    <location>
        <begin position="438"/>
        <end position="467"/>
    </location>
</feature>
<keyword evidence="3 5" id="KW-0378">Hydrolase</keyword>
<evidence type="ECO:0000256" key="4">
    <source>
        <dbReference type="ARBA" id="ARBA00022825"/>
    </source>
</evidence>
<dbReference type="InterPro" id="IPR000209">
    <property type="entry name" value="Peptidase_S8/S53_dom"/>
</dbReference>
<feature type="compositionally biased region" description="Pro residues" evidence="6">
    <location>
        <begin position="406"/>
        <end position="431"/>
    </location>
</feature>
<feature type="region of interest" description="Disordered" evidence="6">
    <location>
        <begin position="397"/>
        <end position="475"/>
    </location>
</feature>
<protein>
    <submittedName>
        <fullName evidence="10">Type VII secretion-associated serine protease mycosin</fullName>
    </submittedName>
</protein>
<dbReference type="EMBL" id="VIWY01000003">
    <property type="protein sequence ID" value="TWG21127.1"/>
    <property type="molecule type" value="Genomic_DNA"/>
</dbReference>
<dbReference type="InterPro" id="IPR050131">
    <property type="entry name" value="Peptidase_S8_subtilisin-like"/>
</dbReference>
<keyword evidence="7" id="KW-0812">Transmembrane</keyword>
<dbReference type="PROSITE" id="PS51257">
    <property type="entry name" value="PROKAR_LIPOPROTEIN"/>
    <property type="match status" value="1"/>
</dbReference>
<dbReference type="RefSeq" id="WP_122979795.1">
    <property type="nucleotide sequence ID" value="NZ_BOMX01000116.1"/>
</dbReference>
<organism evidence="10 11">
    <name type="scientific">Actinoplanes teichomyceticus</name>
    <dbReference type="NCBI Taxonomy" id="1867"/>
    <lineage>
        <taxon>Bacteria</taxon>
        <taxon>Bacillati</taxon>
        <taxon>Actinomycetota</taxon>
        <taxon>Actinomycetes</taxon>
        <taxon>Micromonosporales</taxon>
        <taxon>Micromonosporaceae</taxon>
        <taxon>Actinoplanes</taxon>
    </lineage>
</organism>
<keyword evidence="11" id="KW-1185">Reference proteome</keyword>
<dbReference type="PROSITE" id="PS51892">
    <property type="entry name" value="SUBTILASE"/>
    <property type="match status" value="1"/>
</dbReference>
<dbReference type="Pfam" id="PF00082">
    <property type="entry name" value="Peptidase_S8"/>
    <property type="match status" value="1"/>
</dbReference>
<evidence type="ECO:0000313" key="10">
    <source>
        <dbReference type="EMBL" id="TWG21127.1"/>
    </source>
</evidence>
<evidence type="ECO:0000313" key="11">
    <source>
        <dbReference type="Proteomes" id="UP000320239"/>
    </source>
</evidence>
<gene>
    <name evidence="10" type="ORF">FHX34_103657</name>
</gene>
<keyword evidence="8" id="KW-0732">Signal</keyword>
<feature type="compositionally biased region" description="Basic and acidic residues" evidence="6">
    <location>
        <begin position="95"/>
        <end position="104"/>
    </location>
</feature>
<name>A0A561WB83_ACTTI</name>
<evidence type="ECO:0000256" key="2">
    <source>
        <dbReference type="ARBA" id="ARBA00022670"/>
    </source>
</evidence>
<accession>A0A561WB83</accession>
<feature type="active site" description="Charge relay system" evidence="5">
    <location>
        <position position="106"/>
    </location>
</feature>
<evidence type="ECO:0000259" key="9">
    <source>
        <dbReference type="Pfam" id="PF00082"/>
    </source>
</evidence>
<dbReference type="InterPro" id="IPR015500">
    <property type="entry name" value="Peptidase_S8_subtilisin-rel"/>
</dbReference>
<dbReference type="GO" id="GO:0004252">
    <property type="term" value="F:serine-type endopeptidase activity"/>
    <property type="evidence" value="ECO:0007669"/>
    <property type="project" value="UniProtKB-UniRule"/>
</dbReference>
<dbReference type="Proteomes" id="UP000320239">
    <property type="component" value="Unassembled WGS sequence"/>
</dbReference>
<evidence type="ECO:0000256" key="6">
    <source>
        <dbReference type="SAM" id="MobiDB-lite"/>
    </source>
</evidence>
<keyword evidence="7" id="KW-0472">Membrane</keyword>
<reference evidence="10 11" key="1">
    <citation type="submission" date="2019-06" db="EMBL/GenBank/DDBJ databases">
        <title>Sequencing the genomes of 1000 actinobacteria strains.</title>
        <authorList>
            <person name="Klenk H.-P."/>
        </authorList>
    </citation>
    <scope>NUCLEOTIDE SEQUENCE [LARGE SCALE GENOMIC DNA]</scope>
    <source>
        <strain evidence="10 11">DSM 43866</strain>
    </source>
</reference>
<dbReference type="PROSITE" id="PS00136">
    <property type="entry name" value="SUBTILASE_ASP"/>
    <property type="match status" value="1"/>
</dbReference>
<keyword evidence="4 5" id="KW-0720">Serine protease</keyword>
<comment type="caution">
    <text evidence="10">The sequence shown here is derived from an EMBL/GenBank/DDBJ whole genome shotgun (WGS) entry which is preliminary data.</text>
</comment>
<proteinExistence type="inferred from homology"/>
<feature type="region of interest" description="Disordered" evidence="6">
    <location>
        <begin position="77"/>
        <end position="106"/>
    </location>
</feature>
<feature type="signal peptide" evidence="8">
    <location>
        <begin position="1"/>
        <end position="34"/>
    </location>
</feature>
<dbReference type="PRINTS" id="PR00723">
    <property type="entry name" value="SUBTILISIN"/>
</dbReference>
<sequence length="475" mass="47354">MRLTVEAGPVARVVAAALAAATAAVLGCPGVARADTVADYQKWYLDALRISRAHQITQGAGVVVAVVDSGVDATHPDLRGQVLSGHSTTSAGASDGRRDIDPKNGHGTSMAGIIAGRGGGAQHLLGIAPKVKILPVSISLGADALEVAEGIRWAADHGADVINLSIGGPDPDGSVHKAAQYALSKNAVLVAASGNREQQPTTTRVQSPANVPGVLAVSGTMKSGDAWSGAVTGPEVAIAAPVEDVISPAPAGLSSNGYSLATGTSDSSAIVSGVAALVRAKYPDLSSANVVNRLIRTADDRGAPGRDPQFGFGVIDPLAALTANVPVVPANPLAGAASATPGGAGEHAGEKAEDGSPVAISVGDPKLAVLQGGLCLAVVVVVGWLLVRGIRRRRRKAAALRSPYGPGMPPPGYPGHPAAMPPHPGYHPPAQPGYQAPPGYPPGQAPSGYPPVQAPPGYPPGQAPPAGPGTGSDHR</sequence>
<feature type="active site" description="Charge relay system" evidence="5">
    <location>
        <position position="265"/>
    </location>
</feature>
<dbReference type="PANTHER" id="PTHR43806:SF11">
    <property type="entry name" value="CEREVISIN-RELATED"/>
    <property type="match status" value="1"/>
</dbReference>
<dbReference type="OrthoDB" id="9798386at2"/>
<evidence type="ECO:0000256" key="7">
    <source>
        <dbReference type="SAM" id="Phobius"/>
    </source>
</evidence>
<dbReference type="Gene3D" id="3.40.50.200">
    <property type="entry name" value="Peptidase S8/S53 domain"/>
    <property type="match status" value="1"/>
</dbReference>
<keyword evidence="2 5" id="KW-0645">Protease</keyword>
<feature type="chain" id="PRO_5021916506" evidence="8">
    <location>
        <begin position="35"/>
        <end position="475"/>
    </location>
</feature>
<evidence type="ECO:0000256" key="5">
    <source>
        <dbReference type="PROSITE-ProRule" id="PRU01240"/>
    </source>
</evidence>